<feature type="transmembrane region" description="Helical" evidence="1">
    <location>
        <begin position="14"/>
        <end position="37"/>
    </location>
</feature>
<reference evidence="2 3" key="1">
    <citation type="submission" date="2016-10" db="EMBL/GenBank/DDBJ databases">
        <authorList>
            <person name="de Groot N.N."/>
        </authorList>
    </citation>
    <scope>NUCLEOTIDE SEQUENCE [LARGE SCALE GENOMIC DNA]</scope>
    <source>
        <strain evidence="2 3">DSM 14045</strain>
    </source>
</reference>
<evidence type="ECO:0000313" key="2">
    <source>
        <dbReference type="EMBL" id="SDY19336.1"/>
    </source>
</evidence>
<dbReference type="Proteomes" id="UP000183918">
    <property type="component" value="Unassembled WGS sequence"/>
</dbReference>
<dbReference type="STRING" id="1122142.SAMN02910414_00964"/>
<accession>A0A1H3HV06</accession>
<sequence length="569" mass="65376">MTKIKIKKKDISKILFWICVLFSIVRICVNFKMAYLIRPDFGSDDGLLFNYADSLAKFNWLGEYNCQTLVKGMSYSLLLAFCAKTSIPYSVVLSGLDILAALTFVLAIKEKIKSDYILKIVYILLLFNPISLDYLARQRMYRNSLIPDMTVIVFSCMIGVFFRRNKSFKELLGWNLATGAVLCYFYYLREDSIWVMPFVLVVTILNLIDTFLINGKKELDIKGKIKKTVLFLLPLIMLVCCTFTIKIINKKYYGVFLVNDRTGGYFADAMSDLYRIDGKNENKSVWISKDAINTALKNSSTLRTIKKEVNESIKTWGGGKEVKGDLITWSLRQAAENKGLYKDANTANDFWKKVHIELKAARKDGKIKTKKGIFFTKQATGVKYNELPKYMMLSVENMNKISSYSECKMQGELPLYPNPAKIRYYEVRYGVYAPLELNEEDTKMVQSKKLAIVSNRVIKMYKKTSKIINLVVVLSYIMITICVLYQLIKKKYDNLECWLMITGIALSAYCLIFGVSFFTSWFTKDMEVYIRPFYSSGAYGLIQIGKYLCILSAVELAAKAFKNLKNKKK</sequence>
<feature type="transmembrane region" description="Helical" evidence="1">
    <location>
        <begin position="144"/>
        <end position="162"/>
    </location>
</feature>
<feature type="transmembrane region" description="Helical" evidence="1">
    <location>
        <begin position="229"/>
        <end position="248"/>
    </location>
</feature>
<feature type="transmembrane region" description="Helical" evidence="1">
    <location>
        <begin position="87"/>
        <end position="109"/>
    </location>
</feature>
<evidence type="ECO:0008006" key="4">
    <source>
        <dbReference type="Google" id="ProtNLM"/>
    </source>
</evidence>
<dbReference type="eggNOG" id="ENOG502ZD50">
    <property type="taxonomic scope" value="Bacteria"/>
</dbReference>
<keyword evidence="3" id="KW-1185">Reference proteome</keyword>
<feature type="transmembrane region" description="Helical" evidence="1">
    <location>
        <begin position="538"/>
        <end position="558"/>
    </location>
</feature>
<keyword evidence="1" id="KW-0472">Membrane</keyword>
<feature type="transmembrane region" description="Helical" evidence="1">
    <location>
        <begin position="193"/>
        <end position="213"/>
    </location>
</feature>
<dbReference type="RefSeq" id="WP_074716635.1">
    <property type="nucleotide sequence ID" value="NZ_FNPG01000010.1"/>
</dbReference>
<feature type="transmembrane region" description="Helical" evidence="1">
    <location>
        <begin position="171"/>
        <end position="187"/>
    </location>
</feature>
<feature type="transmembrane region" description="Helical" evidence="1">
    <location>
        <begin position="467"/>
        <end position="485"/>
    </location>
</feature>
<feature type="transmembrane region" description="Helical" evidence="1">
    <location>
        <begin position="116"/>
        <end position="132"/>
    </location>
</feature>
<protein>
    <recommendedName>
        <fullName evidence="4">Dolichyl-phosphate-mannose-protein mannosyltransferase</fullName>
    </recommendedName>
</protein>
<dbReference type="OrthoDB" id="447058at2"/>
<evidence type="ECO:0000256" key="1">
    <source>
        <dbReference type="SAM" id="Phobius"/>
    </source>
</evidence>
<evidence type="ECO:0000313" key="3">
    <source>
        <dbReference type="Proteomes" id="UP000183918"/>
    </source>
</evidence>
<dbReference type="EMBL" id="FNPG01000010">
    <property type="protein sequence ID" value="SDY19336.1"/>
    <property type="molecule type" value="Genomic_DNA"/>
</dbReference>
<dbReference type="AlphaFoldDB" id="A0A1H3HV06"/>
<name>A0A1H3HV06_9FIRM</name>
<feature type="transmembrane region" description="Helical" evidence="1">
    <location>
        <begin position="497"/>
        <end position="518"/>
    </location>
</feature>
<proteinExistence type="predicted"/>
<gene>
    <name evidence="2" type="ORF">SAMN02910414_00964</name>
</gene>
<keyword evidence="1" id="KW-1133">Transmembrane helix</keyword>
<organism evidence="2 3">
    <name type="scientific">Lachnobacterium bovis DSM 14045</name>
    <dbReference type="NCBI Taxonomy" id="1122142"/>
    <lineage>
        <taxon>Bacteria</taxon>
        <taxon>Bacillati</taxon>
        <taxon>Bacillota</taxon>
        <taxon>Clostridia</taxon>
        <taxon>Lachnospirales</taxon>
        <taxon>Lachnospiraceae</taxon>
        <taxon>Lachnobacterium</taxon>
    </lineage>
</organism>
<keyword evidence="1" id="KW-0812">Transmembrane</keyword>